<dbReference type="CDD" id="cd06529">
    <property type="entry name" value="S24_LexA-like"/>
    <property type="match status" value="1"/>
</dbReference>
<dbReference type="GO" id="GO:0003677">
    <property type="term" value="F:DNA binding"/>
    <property type="evidence" value="ECO:0007669"/>
    <property type="project" value="UniProtKB-KW"/>
</dbReference>
<sequence length="215" mass="23532">MVNVGEDLRKYFDSQGVAQIEIADKLGVSKAYVNALFTGSSKFGKKSAEKWSEVFGFSKSFLLTGEGSMFTTEPSLTGFNEMEYTRVPLLPISAQGGSLNDFVVSVSLQDCEKIISPIKGADIAITISGDSMADEYPNGSIVLAKRINERAFIDWGKVYVLDTCNGVVVKTLTPSEKENYVRCVSINPAPIYAPFEVALNDIYGVYRVMLCMAKK</sequence>
<evidence type="ECO:0000256" key="3">
    <source>
        <dbReference type="ARBA" id="ARBA00023163"/>
    </source>
</evidence>
<comment type="caution">
    <text evidence="5">The sequence shown here is derived from an EMBL/GenBank/DDBJ whole genome shotgun (WGS) entry which is preliminary data.</text>
</comment>
<keyword evidence="1" id="KW-0805">Transcription regulation</keyword>
<dbReference type="Pfam" id="PF00717">
    <property type="entry name" value="Peptidase_S24"/>
    <property type="match status" value="1"/>
</dbReference>
<accession>A0A2G8I6R3</accession>
<dbReference type="InterPro" id="IPR015927">
    <property type="entry name" value="Peptidase_S24_S26A/B/C"/>
</dbReference>
<evidence type="ECO:0000313" key="6">
    <source>
        <dbReference type="Proteomes" id="UP000230046"/>
    </source>
</evidence>
<protein>
    <recommendedName>
        <fullName evidence="4">HTH cro/C1-type domain-containing protein</fullName>
    </recommendedName>
</protein>
<dbReference type="Proteomes" id="UP000230046">
    <property type="component" value="Unassembled WGS sequence"/>
</dbReference>
<evidence type="ECO:0000259" key="4">
    <source>
        <dbReference type="PROSITE" id="PS50943"/>
    </source>
</evidence>
<dbReference type="InterPro" id="IPR036286">
    <property type="entry name" value="LexA/Signal_pep-like_sf"/>
</dbReference>
<dbReference type="RefSeq" id="WP_099836639.1">
    <property type="nucleotide sequence ID" value="NZ_PEKN01000002.1"/>
</dbReference>
<dbReference type="Gene3D" id="1.10.260.40">
    <property type="entry name" value="lambda repressor-like DNA-binding domains"/>
    <property type="match status" value="1"/>
</dbReference>
<dbReference type="AlphaFoldDB" id="A0A2G8I6R3"/>
<dbReference type="PANTHER" id="PTHR40661">
    <property type="match status" value="1"/>
</dbReference>
<evidence type="ECO:0000313" key="5">
    <source>
        <dbReference type="EMBL" id="PIK19190.1"/>
    </source>
</evidence>
<proteinExistence type="predicted"/>
<gene>
    <name evidence="5" type="ORF">CTI18_09480</name>
</gene>
<dbReference type="PANTHER" id="PTHR40661:SF1">
    <property type="entry name" value="HTH CRO_C1-TYPE DOMAIN-CONTAINING PROTEIN"/>
    <property type="match status" value="1"/>
</dbReference>
<dbReference type="InterPro" id="IPR039418">
    <property type="entry name" value="LexA-like"/>
</dbReference>
<dbReference type="Pfam" id="PF01381">
    <property type="entry name" value="HTH_3"/>
    <property type="match status" value="1"/>
</dbReference>
<organism evidence="5 6">
    <name type="scientific">Prevotella intermedia</name>
    <dbReference type="NCBI Taxonomy" id="28131"/>
    <lineage>
        <taxon>Bacteria</taxon>
        <taxon>Pseudomonadati</taxon>
        <taxon>Bacteroidota</taxon>
        <taxon>Bacteroidia</taxon>
        <taxon>Bacteroidales</taxon>
        <taxon>Prevotellaceae</taxon>
        <taxon>Prevotella</taxon>
    </lineage>
</organism>
<reference evidence="5 6" key="1">
    <citation type="submission" date="2017-11" db="EMBL/GenBank/DDBJ databases">
        <title>Genome sequencing of Prevotella intermedia KCOM 1653.</title>
        <authorList>
            <person name="Kook J.-K."/>
            <person name="Park S.-N."/>
            <person name="Lim Y.K."/>
        </authorList>
    </citation>
    <scope>NUCLEOTIDE SEQUENCE [LARGE SCALE GENOMIC DNA]</scope>
    <source>
        <strain evidence="5 6">KCOM 1653</strain>
    </source>
</reference>
<dbReference type="EMBL" id="PEKN01000002">
    <property type="protein sequence ID" value="PIK19190.1"/>
    <property type="molecule type" value="Genomic_DNA"/>
</dbReference>
<keyword evidence="3" id="KW-0804">Transcription</keyword>
<dbReference type="PROSITE" id="PS50943">
    <property type="entry name" value="HTH_CROC1"/>
    <property type="match status" value="1"/>
</dbReference>
<evidence type="ECO:0000256" key="2">
    <source>
        <dbReference type="ARBA" id="ARBA00023125"/>
    </source>
</evidence>
<keyword evidence="2" id="KW-0238">DNA-binding</keyword>
<dbReference type="SUPFAM" id="SSF47413">
    <property type="entry name" value="lambda repressor-like DNA-binding domains"/>
    <property type="match status" value="1"/>
</dbReference>
<dbReference type="InterPro" id="IPR010982">
    <property type="entry name" value="Lambda_DNA-bd_dom_sf"/>
</dbReference>
<dbReference type="SMART" id="SM00530">
    <property type="entry name" value="HTH_XRE"/>
    <property type="match status" value="1"/>
</dbReference>
<feature type="domain" description="HTH cro/C1-type" evidence="4">
    <location>
        <begin position="8"/>
        <end position="62"/>
    </location>
</feature>
<dbReference type="Gene3D" id="2.10.109.10">
    <property type="entry name" value="Umud Fragment, subunit A"/>
    <property type="match status" value="1"/>
</dbReference>
<dbReference type="InterPro" id="IPR001387">
    <property type="entry name" value="Cro/C1-type_HTH"/>
</dbReference>
<dbReference type="CDD" id="cd00093">
    <property type="entry name" value="HTH_XRE"/>
    <property type="match status" value="1"/>
</dbReference>
<dbReference type="SUPFAM" id="SSF51306">
    <property type="entry name" value="LexA/Signal peptidase"/>
    <property type="match status" value="1"/>
</dbReference>
<evidence type="ECO:0000256" key="1">
    <source>
        <dbReference type="ARBA" id="ARBA00023015"/>
    </source>
</evidence>
<name>A0A2G8I6R3_PREIN</name>